<evidence type="ECO:0000256" key="5">
    <source>
        <dbReference type="ARBA" id="ARBA00022801"/>
    </source>
</evidence>
<dbReference type="FunFam" id="3.20.20.140:FF:000217">
    <property type="entry name" value="Dihydropyrimidinase-related protein 1"/>
    <property type="match status" value="1"/>
</dbReference>
<dbReference type="SUPFAM" id="SSF51556">
    <property type="entry name" value="Metallo-dependent hydrolases"/>
    <property type="match status" value="1"/>
</dbReference>
<dbReference type="GO" id="GO:0016812">
    <property type="term" value="F:hydrolase activity, acting on carbon-nitrogen (but not peptide) bonds, in cyclic amides"/>
    <property type="evidence" value="ECO:0007669"/>
    <property type="project" value="TreeGrafter"/>
</dbReference>
<comment type="PTM">
    <text evidence="8">Carbamylation allows a single lysine to coordinate two divalent metal cations.</text>
</comment>
<name>A0A345PLT5_9BACI</name>
<dbReference type="SUPFAM" id="SSF51338">
    <property type="entry name" value="Composite domain of metallo-dependent hydrolases"/>
    <property type="match status" value="1"/>
</dbReference>
<keyword evidence="5" id="KW-0378">Hydrolase</keyword>
<evidence type="ECO:0000313" key="10">
    <source>
        <dbReference type="EMBL" id="AXI10965.1"/>
    </source>
</evidence>
<keyword evidence="3" id="KW-0597">Phosphoprotein</keyword>
<reference evidence="11" key="1">
    <citation type="submission" date="2017-11" db="EMBL/GenBank/DDBJ databases">
        <authorList>
            <person name="Zhu W."/>
        </authorList>
    </citation>
    <scope>NUCLEOTIDE SEQUENCE [LARGE SCALE GENOMIC DNA]</scope>
    <source>
        <strain evidence="11">160</strain>
    </source>
</reference>
<dbReference type="InterPro" id="IPR011778">
    <property type="entry name" value="Hydantoinase/dihydroPyrase"/>
</dbReference>
<dbReference type="Gene3D" id="3.20.20.140">
    <property type="entry name" value="Metal-dependent hydrolases"/>
    <property type="match status" value="1"/>
</dbReference>
<evidence type="ECO:0000256" key="3">
    <source>
        <dbReference type="ARBA" id="ARBA00022553"/>
    </source>
</evidence>
<accession>A0A345PLT5</accession>
<comment type="cofactor">
    <cofactor evidence="1">
        <name>Zn(2+)</name>
        <dbReference type="ChEBI" id="CHEBI:29105"/>
    </cofactor>
</comment>
<dbReference type="AlphaFoldDB" id="A0A345PLT5"/>
<dbReference type="InterPro" id="IPR050378">
    <property type="entry name" value="Metallo-dep_Hydrolases_sf"/>
</dbReference>
<dbReference type="GO" id="GO:0046872">
    <property type="term" value="F:metal ion binding"/>
    <property type="evidence" value="ECO:0007669"/>
    <property type="project" value="UniProtKB-KW"/>
</dbReference>
<dbReference type="PANTHER" id="PTHR11647">
    <property type="entry name" value="HYDRANTOINASE/DIHYDROPYRIMIDINASE FAMILY MEMBER"/>
    <property type="match status" value="1"/>
</dbReference>
<evidence type="ECO:0000256" key="6">
    <source>
        <dbReference type="ARBA" id="ARBA00055040"/>
    </source>
</evidence>
<dbReference type="InterPro" id="IPR032466">
    <property type="entry name" value="Metal_Hydrolase"/>
</dbReference>
<dbReference type="Proteomes" id="UP000253908">
    <property type="component" value="Chromosome"/>
</dbReference>
<dbReference type="OrthoDB" id="9765462at2"/>
<evidence type="ECO:0000313" key="11">
    <source>
        <dbReference type="Proteomes" id="UP000253908"/>
    </source>
</evidence>
<dbReference type="PANTHER" id="PTHR11647:SF1">
    <property type="entry name" value="COLLAPSIN RESPONSE MEDIATOR PROTEIN"/>
    <property type="match status" value="1"/>
</dbReference>
<dbReference type="NCBIfam" id="TIGR02033">
    <property type="entry name" value="D-hydantoinase"/>
    <property type="match status" value="1"/>
</dbReference>
<feature type="domain" description="Amidohydrolase-related" evidence="9">
    <location>
        <begin position="49"/>
        <end position="432"/>
    </location>
</feature>
<dbReference type="KEGG" id="ocn:CUC15_19420"/>
<comment type="function">
    <text evidence="6">Catalyzes the stereospecific hydrolysis of the cyclic amide bond of D-hydantoin derivatives.</text>
</comment>
<dbReference type="EMBL" id="CP024848">
    <property type="protein sequence ID" value="AXI10965.1"/>
    <property type="molecule type" value="Genomic_DNA"/>
</dbReference>
<proteinExistence type="inferred from homology"/>
<dbReference type="CDD" id="cd01314">
    <property type="entry name" value="D-HYD"/>
    <property type="match status" value="1"/>
</dbReference>
<dbReference type="InterPro" id="IPR006680">
    <property type="entry name" value="Amidohydro-rel"/>
</dbReference>
<organism evidence="10 11">
    <name type="scientific">Oceanobacillus zhaokaii</name>
    <dbReference type="NCBI Taxonomy" id="2052660"/>
    <lineage>
        <taxon>Bacteria</taxon>
        <taxon>Bacillati</taxon>
        <taxon>Bacillota</taxon>
        <taxon>Bacilli</taxon>
        <taxon>Bacillales</taxon>
        <taxon>Bacillaceae</taxon>
        <taxon>Oceanobacillus</taxon>
    </lineage>
</organism>
<evidence type="ECO:0000256" key="4">
    <source>
        <dbReference type="ARBA" id="ARBA00022723"/>
    </source>
</evidence>
<dbReference type="InterPro" id="IPR011059">
    <property type="entry name" value="Metal-dep_hydrolase_composite"/>
</dbReference>
<keyword evidence="4" id="KW-0479">Metal-binding</keyword>
<sequence>MRLLIKNGNILSTEGEYKSDIYVEGEKIVAIGKDLDYEADEIVDATGKYVFPGGVDEHVHYGSFGTLDFNTSNAPVVGGTTTIVDFPNQIEGKSIKDSVNAANEKAKDVAMVDYAFHGMVMYPTEDLFDEILTLPDAGISTIKFFMAYKGTPYMVNDDWIFRALQVAKEAGVTVFLHAENGELVSLLQKQLVSEGKTDPIYHAASRPPIVEAEATRRAIYMAELADSPLFFVHVSTKESMEAIRDAYESGLSIYGETCTHYLTLTEESLAKPNFEGAKYVCSPALRKEEHVDALWQAVQKGWLKAVGSDHAANVGGFEVDKKKGIDDFTKIPNGCPSAQDRLALLWTYGVETKKITKEKFVELFATNPAKIVGLYPEKGQIAIGSDADIVIYDPEYRGKITVEHSYHQSDYNTFEGMDMIGRPEKVFLRGQLTAENGKFVGRKGQGKYIKAKPYGLCYDEFKEKEAVDEYAANNLSLQGSVKL</sequence>
<protein>
    <recommendedName>
        <fullName evidence="7">D-hydantoinase</fullName>
    </recommendedName>
</protein>
<evidence type="ECO:0000259" key="9">
    <source>
        <dbReference type="Pfam" id="PF01979"/>
    </source>
</evidence>
<gene>
    <name evidence="10" type="primary">hydA</name>
    <name evidence="10" type="ORF">CUC15_19420</name>
</gene>
<evidence type="ECO:0000256" key="7">
    <source>
        <dbReference type="ARBA" id="ARBA00068457"/>
    </source>
</evidence>
<evidence type="ECO:0000256" key="8">
    <source>
        <dbReference type="PIRSR" id="PIRSR611778-50"/>
    </source>
</evidence>
<evidence type="ECO:0000256" key="2">
    <source>
        <dbReference type="ARBA" id="ARBA00008829"/>
    </source>
</evidence>
<dbReference type="RefSeq" id="WP_114918249.1">
    <property type="nucleotide sequence ID" value="NZ_CP024848.1"/>
</dbReference>
<keyword evidence="11" id="KW-1185">Reference proteome</keyword>
<dbReference type="Gene3D" id="2.30.40.10">
    <property type="entry name" value="Urease, subunit C, domain 1"/>
    <property type="match status" value="1"/>
</dbReference>
<dbReference type="GO" id="GO:0005829">
    <property type="term" value="C:cytosol"/>
    <property type="evidence" value="ECO:0007669"/>
    <property type="project" value="TreeGrafter"/>
</dbReference>
<comment type="similarity">
    <text evidence="2">Belongs to the metallo-dependent hydrolases superfamily. Hydantoinase/dihydropyrimidinase family.</text>
</comment>
<dbReference type="Pfam" id="PF01979">
    <property type="entry name" value="Amidohydro_1"/>
    <property type="match status" value="1"/>
</dbReference>
<feature type="modified residue" description="N6-carboxylysine" evidence="8">
    <location>
        <position position="143"/>
    </location>
</feature>
<evidence type="ECO:0000256" key="1">
    <source>
        <dbReference type="ARBA" id="ARBA00001947"/>
    </source>
</evidence>